<sequence>MRAGICYVLHGTCSFRFGSQEAIEIREGQFAALPEGTYHFRVLGEAPVELIMVWELPEDFRSPA</sequence>
<gene>
    <name evidence="1" type="ORF">BE18_21425</name>
</gene>
<dbReference type="SUPFAM" id="SSF51182">
    <property type="entry name" value="RmlC-like cupins"/>
    <property type="match status" value="1"/>
</dbReference>
<evidence type="ECO:0000313" key="1">
    <source>
        <dbReference type="EMBL" id="KYF79063.1"/>
    </source>
</evidence>
<organism evidence="1 2">
    <name type="scientific">Sorangium cellulosum</name>
    <name type="common">Polyangium cellulosum</name>
    <dbReference type="NCBI Taxonomy" id="56"/>
    <lineage>
        <taxon>Bacteria</taxon>
        <taxon>Pseudomonadati</taxon>
        <taxon>Myxococcota</taxon>
        <taxon>Polyangia</taxon>
        <taxon>Polyangiales</taxon>
        <taxon>Polyangiaceae</taxon>
        <taxon>Sorangium</taxon>
    </lineage>
</organism>
<dbReference type="InterPro" id="IPR011051">
    <property type="entry name" value="RmlC_Cupin_sf"/>
</dbReference>
<accession>A0A150SFK0</accession>
<dbReference type="InterPro" id="IPR014710">
    <property type="entry name" value="RmlC-like_jellyroll"/>
</dbReference>
<reference evidence="1 2" key="1">
    <citation type="submission" date="2014-02" db="EMBL/GenBank/DDBJ databases">
        <title>The small core and large imbalanced accessory genome model reveals a collaborative survival strategy of Sorangium cellulosum strains in nature.</title>
        <authorList>
            <person name="Han K."/>
            <person name="Peng R."/>
            <person name="Blom J."/>
            <person name="Li Y.-Z."/>
        </authorList>
    </citation>
    <scope>NUCLEOTIDE SEQUENCE [LARGE SCALE GENOMIC DNA]</scope>
    <source>
        <strain evidence="1 2">So0149</strain>
    </source>
</reference>
<protein>
    <recommendedName>
        <fullName evidence="3">Cupin 2 conserved barrel domain-containing protein</fullName>
    </recommendedName>
</protein>
<dbReference type="AlphaFoldDB" id="A0A150SFK0"/>
<evidence type="ECO:0000313" key="2">
    <source>
        <dbReference type="Proteomes" id="UP000075515"/>
    </source>
</evidence>
<dbReference type="Proteomes" id="UP000075515">
    <property type="component" value="Unassembled WGS sequence"/>
</dbReference>
<proteinExistence type="predicted"/>
<evidence type="ECO:0008006" key="3">
    <source>
        <dbReference type="Google" id="ProtNLM"/>
    </source>
</evidence>
<name>A0A150SFK0_SORCE</name>
<comment type="caution">
    <text evidence="1">The sequence shown here is derived from an EMBL/GenBank/DDBJ whole genome shotgun (WGS) entry which is preliminary data.</text>
</comment>
<dbReference type="EMBL" id="JEMC01003712">
    <property type="protein sequence ID" value="KYF79063.1"/>
    <property type="molecule type" value="Genomic_DNA"/>
</dbReference>
<dbReference type="CDD" id="cd02208">
    <property type="entry name" value="cupin_RmlC-like"/>
    <property type="match status" value="1"/>
</dbReference>
<dbReference type="Gene3D" id="2.60.120.10">
    <property type="entry name" value="Jelly Rolls"/>
    <property type="match status" value="1"/>
</dbReference>